<evidence type="ECO:0000256" key="1">
    <source>
        <dbReference type="SAM" id="MobiDB-lite"/>
    </source>
</evidence>
<protein>
    <submittedName>
        <fullName evidence="2">Uncharacterized protein</fullName>
    </submittedName>
</protein>
<feature type="compositionally biased region" description="Low complexity" evidence="1">
    <location>
        <begin position="11"/>
        <end position="22"/>
    </location>
</feature>
<feature type="region of interest" description="Disordered" evidence="1">
    <location>
        <begin position="175"/>
        <end position="207"/>
    </location>
</feature>
<proteinExistence type="predicted"/>
<gene>
    <name evidence="2" type="ORF">B0H17DRAFT_1134708</name>
</gene>
<dbReference type="Proteomes" id="UP001221757">
    <property type="component" value="Unassembled WGS sequence"/>
</dbReference>
<accession>A0AAD7DHZ3</accession>
<feature type="compositionally biased region" description="Basic and acidic residues" evidence="1">
    <location>
        <begin position="194"/>
        <end position="207"/>
    </location>
</feature>
<name>A0AAD7DHZ3_MYCRO</name>
<dbReference type="EMBL" id="JARKIE010000068">
    <property type="protein sequence ID" value="KAJ7690001.1"/>
    <property type="molecule type" value="Genomic_DNA"/>
</dbReference>
<reference evidence="2" key="1">
    <citation type="submission" date="2023-03" db="EMBL/GenBank/DDBJ databases">
        <title>Massive genome expansion in bonnet fungi (Mycena s.s.) driven by repeated elements and novel gene families across ecological guilds.</title>
        <authorList>
            <consortium name="Lawrence Berkeley National Laboratory"/>
            <person name="Harder C.B."/>
            <person name="Miyauchi S."/>
            <person name="Viragh M."/>
            <person name="Kuo A."/>
            <person name="Thoen E."/>
            <person name="Andreopoulos B."/>
            <person name="Lu D."/>
            <person name="Skrede I."/>
            <person name="Drula E."/>
            <person name="Henrissat B."/>
            <person name="Morin E."/>
            <person name="Kohler A."/>
            <person name="Barry K."/>
            <person name="LaButti K."/>
            <person name="Morin E."/>
            <person name="Salamov A."/>
            <person name="Lipzen A."/>
            <person name="Mereny Z."/>
            <person name="Hegedus B."/>
            <person name="Baldrian P."/>
            <person name="Stursova M."/>
            <person name="Weitz H."/>
            <person name="Taylor A."/>
            <person name="Grigoriev I.V."/>
            <person name="Nagy L.G."/>
            <person name="Martin F."/>
            <person name="Kauserud H."/>
        </authorList>
    </citation>
    <scope>NUCLEOTIDE SEQUENCE</scope>
    <source>
        <strain evidence="2">CBHHK067</strain>
    </source>
</reference>
<evidence type="ECO:0000313" key="2">
    <source>
        <dbReference type="EMBL" id="KAJ7690001.1"/>
    </source>
</evidence>
<keyword evidence="3" id="KW-1185">Reference proteome</keyword>
<organism evidence="2 3">
    <name type="scientific">Mycena rosella</name>
    <name type="common">Pink bonnet</name>
    <name type="synonym">Agaricus rosellus</name>
    <dbReference type="NCBI Taxonomy" id="1033263"/>
    <lineage>
        <taxon>Eukaryota</taxon>
        <taxon>Fungi</taxon>
        <taxon>Dikarya</taxon>
        <taxon>Basidiomycota</taxon>
        <taxon>Agaricomycotina</taxon>
        <taxon>Agaricomycetes</taxon>
        <taxon>Agaricomycetidae</taxon>
        <taxon>Agaricales</taxon>
        <taxon>Marasmiineae</taxon>
        <taxon>Mycenaceae</taxon>
        <taxon>Mycena</taxon>
    </lineage>
</organism>
<evidence type="ECO:0000313" key="3">
    <source>
        <dbReference type="Proteomes" id="UP001221757"/>
    </source>
</evidence>
<dbReference type="AlphaFoldDB" id="A0AAD7DHZ3"/>
<sequence>MRAEFGLRCDGASPGSTPGGAPEMKAEAVRFAASQRRNSEVARGSRQTMEMLHRGAEPVARKVRLRAEILGEYDDHAPMVQSTARAAGIGGGRLPGGACIIRIAVFLGSSPLHDQLVQISRLQQAVLSRVGFLYIRPNFWDLCWCLRMREGLQNSRGLISQPLNYPRRCSVTVLNGTQNPARRDRPTRKPARSLLDRTRTHKAEPTE</sequence>
<comment type="caution">
    <text evidence="2">The sequence shown here is derived from an EMBL/GenBank/DDBJ whole genome shotgun (WGS) entry which is preliminary data.</text>
</comment>
<feature type="region of interest" description="Disordered" evidence="1">
    <location>
        <begin position="1"/>
        <end position="22"/>
    </location>
</feature>